<protein>
    <submittedName>
        <fullName evidence="1">Uncharacterized protein</fullName>
    </submittedName>
</protein>
<evidence type="ECO:0000313" key="1">
    <source>
        <dbReference type="EMBL" id="KAJ1082973.1"/>
    </source>
</evidence>
<comment type="caution">
    <text evidence="1">The sequence shown here is derived from an EMBL/GenBank/DDBJ whole genome shotgun (WGS) entry which is preliminary data.</text>
</comment>
<organism evidence="1 2">
    <name type="scientific">Pleurodeles waltl</name>
    <name type="common">Iberian ribbed newt</name>
    <dbReference type="NCBI Taxonomy" id="8319"/>
    <lineage>
        <taxon>Eukaryota</taxon>
        <taxon>Metazoa</taxon>
        <taxon>Chordata</taxon>
        <taxon>Craniata</taxon>
        <taxon>Vertebrata</taxon>
        <taxon>Euteleostomi</taxon>
        <taxon>Amphibia</taxon>
        <taxon>Batrachia</taxon>
        <taxon>Caudata</taxon>
        <taxon>Salamandroidea</taxon>
        <taxon>Salamandridae</taxon>
        <taxon>Pleurodelinae</taxon>
        <taxon>Pleurodeles</taxon>
    </lineage>
</organism>
<reference evidence="1" key="1">
    <citation type="journal article" date="2022" name="bioRxiv">
        <title>Sequencing and chromosome-scale assembly of the giantPleurodeles waltlgenome.</title>
        <authorList>
            <person name="Brown T."/>
            <person name="Elewa A."/>
            <person name="Iarovenko S."/>
            <person name="Subramanian E."/>
            <person name="Araus A.J."/>
            <person name="Petzold A."/>
            <person name="Susuki M."/>
            <person name="Suzuki K.-i.T."/>
            <person name="Hayashi T."/>
            <person name="Toyoda A."/>
            <person name="Oliveira C."/>
            <person name="Osipova E."/>
            <person name="Leigh N.D."/>
            <person name="Simon A."/>
            <person name="Yun M.H."/>
        </authorList>
    </citation>
    <scope>NUCLEOTIDE SEQUENCE</scope>
    <source>
        <strain evidence="1">20211129_DDA</strain>
        <tissue evidence="1">Liver</tissue>
    </source>
</reference>
<accession>A0AAV7KVN7</accession>
<name>A0AAV7KVN7_PLEWA</name>
<dbReference type="AlphaFoldDB" id="A0AAV7KVN7"/>
<dbReference type="EMBL" id="JANPWB010000016">
    <property type="protein sequence ID" value="KAJ1082973.1"/>
    <property type="molecule type" value="Genomic_DNA"/>
</dbReference>
<gene>
    <name evidence="1" type="ORF">NDU88_003134</name>
</gene>
<sequence>MAVNLFDELLGAIKAKTDPKLDVLTVKMIMIMTDQAELRDRMESKLAVLEMNILAAEVHSGEEEDHRATLITLGAEHRALLNRQGHMDYAEYAAQ</sequence>
<keyword evidence="2" id="KW-1185">Reference proteome</keyword>
<evidence type="ECO:0000313" key="2">
    <source>
        <dbReference type="Proteomes" id="UP001066276"/>
    </source>
</evidence>
<dbReference type="Proteomes" id="UP001066276">
    <property type="component" value="Chromosome 12"/>
</dbReference>
<proteinExistence type="predicted"/>